<keyword evidence="2" id="KW-1185">Reference proteome</keyword>
<evidence type="ECO:0000313" key="2">
    <source>
        <dbReference type="Proteomes" id="UP000319817"/>
    </source>
</evidence>
<proteinExistence type="predicted"/>
<protein>
    <submittedName>
        <fullName evidence="1">Uncharacterized protein</fullName>
    </submittedName>
</protein>
<accession>A0A517NTA7</accession>
<evidence type="ECO:0000313" key="1">
    <source>
        <dbReference type="EMBL" id="QDT10352.1"/>
    </source>
</evidence>
<dbReference type="Proteomes" id="UP000319817">
    <property type="component" value="Chromosome"/>
</dbReference>
<reference evidence="1 2" key="1">
    <citation type="submission" date="2019-02" db="EMBL/GenBank/DDBJ databases">
        <title>Deep-cultivation of Planctomycetes and their phenomic and genomic characterization uncovers novel biology.</title>
        <authorList>
            <person name="Wiegand S."/>
            <person name="Jogler M."/>
            <person name="Boedeker C."/>
            <person name="Pinto D."/>
            <person name="Vollmers J."/>
            <person name="Rivas-Marin E."/>
            <person name="Kohn T."/>
            <person name="Peeters S.H."/>
            <person name="Heuer A."/>
            <person name="Rast P."/>
            <person name="Oberbeckmann S."/>
            <person name="Bunk B."/>
            <person name="Jeske O."/>
            <person name="Meyerdierks A."/>
            <person name="Storesund J.E."/>
            <person name="Kallscheuer N."/>
            <person name="Luecker S."/>
            <person name="Lage O.M."/>
            <person name="Pohl T."/>
            <person name="Merkel B.J."/>
            <person name="Hornburger P."/>
            <person name="Mueller R.-W."/>
            <person name="Bruemmer F."/>
            <person name="Labrenz M."/>
            <person name="Spormann A.M."/>
            <person name="Op den Camp H."/>
            <person name="Overmann J."/>
            <person name="Amann R."/>
            <person name="Jetten M.S.M."/>
            <person name="Mascher T."/>
            <person name="Medema M.H."/>
            <person name="Devos D.P."/>
            <person name="Kaster A.-K."/>
            <person name="Ovreas L."/>
            <person name="Rohde M."/>
            <person name="Galperin M.Y."/>
            <person name="Jogler C."/>
        </authorList>
    </citation>
    <scope>NUCLEOTIDE SEQUENCE [LARGE SCALE GENOMIC DNA]</scope>
    <source>
        <strain evidence="1 2">K23_9</strain>
    </source>
</reference>
<name>A0A517NTA7_9BACT</name>
<organism evidence="1 2">
    <name type="scientific">Stieleria marina</name>
    <dbReference type="NCBI Taxonomy" id="1930275"/>
    <lineage>
        <taxon>Bacteria</taxon>
        <taxon>Pseudomonadati</taxon>
        <taxon>Planctomycetota</taxon>
        <taxon>Planctomycetia</taxon>
        <taxon>Pirellulales</taxon>
        <taxon>Pirellulaceae</taxon>
        <taxon>Stieleria</taxon>
    </lineage>
</organism>
<dbReference type="AlphaFoldDB" id="A0A517NTA7"/>
<gene>
    <name evidence="1" type="ORF">K239x_23080</name>
</gene>
<dbReference type="EMBL" id="CP036526">
    <property type="protein sequence ID" value="QDT10352.1"/>
    <property type="molecule type" value="Genomic_DNA"/>
</dbReference>
<sequence>MIAAMANHPVVPSVSLETRATSRPDFPTQENNLSIGRIYVDLLRNDQHFRSSTL</sequence>